<dbReference type="Pfam" id="PF01433">
    <property type="entry name" value="Peptidase_M1"/>
    <property type="match status" value="1"/>
</dbReference>
<evidence type="ECO:0000256" key="8">
    <source>
        <dbReference type="ARBA" id="ARBA00023049"/>
    </source>
</evidence>
<dbReference type="Pfam" id="PF17900">
    <property type="entry name" value="Peptidase_M1_N"/>
    <property type="match status" value="1"/>
</dbReference>
<evidence type="ECO:0000256" key="5">
    <source>
        <dbReference type="ARBA" id="ARBA00022723"/>
    </source>
</evidence>
<evidence type="ECO:0000259" key="11">
    <source>
        <dbReference type="Pfam" id="PF17900"/>
    </source>
</evidence>
<keyword evidence="5" id="KW-0479">Metal-binding</keyword>
<feature type="domain" description="Peptidase M1 membrane alanine aminopeptidase" evidence="10">
    <location>
        <begin position="327"/>
        <end position="518"/>
    </location>
</feature>
<dbReference type="Gene3D" id="2.60.40.1730">
    <property type="entry name" value="tricorn interacting facor f3 domain"/>
    <property type="match status" value="1"/>
</dbReference>
<evidence type="ECO:0000313" key="12">
    <source>
        <dbReference type="EMBL" id="CAB4546622.1"/>
    </source>
</evidence>
<dbReference type="PANTHER" id="PTHR11533:SF174">
    <property type="entry name" value="PUROMYCIN-SENSITIVE AMINOPEPTIDASE-RELATED"/>
    <property type="match status" value="1"/>
</dbReference>
<proteinExistence type="inferred from homology"/>
<keyword evidence="6" id="KW-0378">Hydrolase</keyword>
<dbReference type="GO" id="GO:0005737">
    <property type="term" value="C:cytoplasm"/>
    <property type="evidence" value="ECO:0007669"/>
    <property type="project" value="TreeGrafter"/>
</dbReference>
<evidence type="ECO:0000256" key="7">
    <source>
        <dbReference type="ARBA" id="ARBA00022833"/>
    </source>
</evidence>
<dbReference type="GO" id="GO:0006508">
    <property type="term" value="P:proteolysis"/>
    <property type="evidence" value="ECO:0007669"/>
    <property type="project" value="UniProtKB-KW"/>
</dbReference>
<dbReference type="AlphaFoldDB" id="A0A6J6C5R1"/>
<accession>A0A6J6C5R1</accession>
<feature type="compositionally biased region" description="Low complexity" evidence="9">
    <location>
        <begin position="40"/>
        <end position="66"/>
    </location>
</feature>
<feature type="compositionally biased region" description="Gly residues" evidence="9">
    <location>
        <begin position="84"/>
        <end position="96"/>
    </location>
</feature>
<dbReference type="EMBL" id="CAEZSR010000016">
    <property type="protein sequence ID" value="CAB4546622.1"/>
    <property type="molecule type" value="Genomic_DNA"/>
</dbReference>
<dbReference type="Gene3D" id="1.10.390.10">
    <property type="entry name" value="Neutral Protease Domain 2"/>
    <property type="match status" value="1"/>
</dbReference>
<feature type="domain" description="Aminopeptidase N-like N-terminal" evidence="11">
    <location>
        <begin position="115"/>
        <end position="285"/>
    </location>
</feature>
<protein>
    <submittedName>
        <fullName evidence="12">Unannotated protein</fullName>
    </submittedName>
</protein>
<dbReference type="InterPro" id="IPR014782">
    <property type="entry name" value="Peptidase_M1_dom"/>
</dbReference>
<dbReference type="InterPro" id="IPR027268">
    <property type="entry name" value="Peptidase_M4/M1_CTD_sf"/>
</dbReference>
<dbReference type="InterPro" id="IPR045357">
    <property type="entry name" value="Aminopeptidase_N-like_N"/>
</dbReference>
<name>A0A6J6C5R1_9ZZZZ</name>
<dbReference type="GO" id="GO:0042277">
    <property type="term" value="F:peptide binding"/>
    <property type="evidence" value="ECO:0007669"/>
    <property type="project" value="TreeGrafter"/>
</dbReference>
<keyword evidence="7" id="KW-0862">Zinc</keyword>
<dbReference type="GO" id="GO:0005615">
    <property type="term" value="C:extracellular space"/>
    <property type="evidence" value="ECO:0007669"/>
    <property type="project" value="TreeGrafter"/>
</dbReference>
<dbReference type="SUPFAM" id="SSF55486">
    <property type="entry name" value="Metalloproteases ('zincins'), catalytic domain"/>
    <property type="match status" value="1"/>
</dbReference>
<keyword evidence="4" id="KW-0645">Protease</keyword>
<dbReference type="SUPFAM" id="SSF63737">
    <property type="entry name" value="Leukotriene A4 hydrolase N-terminal domain"/>
    <property type="match status" value="1"/>
</dbReference>
<dbReference type="PRINTS" id="PR00756">
    <property type="entry name" value="ALADIPTASE"/>
</dbReference>
<keyword evidence="8" id="KW-0482">Metalloprotease</keyword>
<gene>
    <name evidence="12" type="ORF">UFOPK1493_00730</name>
</gene>
<keyword evidence="3" id="KW-0031">Aminopeptidase</keyword>
<dbReference type="PANTHER" id="PTHR11533">
    <property type="entry name" value="PROTEASE M1 ZINC METALLOPROTEASE"/>
    <property type="match status" value="1"/>
</dbReference>
<evidence type="ECO:0000256" key="1">
    <source>
        <dbReference type="ARBA" id="ARBA00001947"/>
    </source>
</evidence>
<evidence type="ECO:0000256" key="3">
    <source>
        <dbReference type="ARBA" id="ARBA00022438"/>
    </source>
</evidence>
<dbReference type="InterPro" id="IPR042097">
    <property type="entry name" value="Aminopeptidase_N-like_N_sf"/>
</dbReference>
<dbReference type="InterPro" id="IPR001930">
    <property type="entry name" value="Peptidase_M1"/>
</dbReference>
<evidence type="ECO:0000256" key="9">
    <source>
        <dbReference type="SAM" id="MobiDB-lite"/>
    </source>
</evidence>
<evidence type="ECO:0000259" key="10">
    <source>
        <dbReference type="Pfam" id="PF01433"/>
    </source>
</evidence>
<dbReference type="GO" id="GO:0070006">
    <property type="term" value="F:metalloaminopeptidase activity"/>
    <property type="evidence" value="ECO:0007669"/>
    <property type="project" value="TreeGrafter"/>
</dbReference>
<organism evidence="12">
    <name type="scientific">freshwater metagenome</name>
    <dbReference type="NCBI Taxonomy" id="449393"/>
    <lineage>
        <taxon>unclassified sequences</taxon>
        <taxon>metagenomes</taxon>
        <taxon>ecological metagenomes</taxon>
    </lineage>
</organism>
<evidence type="ECO:0000256" key="6">
    <source>
        <dbReference type="ARBA" id="ARBA00022801"/>
    </source>
</evidence>
<dbReference type="GO" id="GO:0008270">
    <property type="term" value="F:zinc ion binding"/>
    <property type="evidence" value="ECO:0007669"/>
    <property type="project" value="InterPro"/>
</dbReference>
<dbReference type="CDD" id="cd09603">
    <property type="entry name" value="M1_APN_like"/>
    <property type="match status" value="1"/>
</dbReference>
<dbReference type="PROSITE" id="PS51257">
    <property type="entry name" value="PROKAR_LIPOPROTEIN"/>
    <property type="match status" value="1"/>
</dbReference>
<comment type="similarity">
    <text evidence="2">Belongs to the peptidase M1 family.</text>
</comment>
<sequence>MRHMRHDRRSRTVVAIAVAVGLLAASCSSDLDSGVRAGESSAITSSSAPPVTATPPDDAPATSVPPSTEPDEPDVSTTTPPDDGGSGTPGGAGSPDGIGDPLYPDLGNPGVDVEDYLVELAFDPDGGTLTGSVTMRIAFTEDRDEFTLDSVGIETTSVSVDGAPADFEIDDPELRINPPSPVDRGDTAEVRVDYAVTPGQTDFSAGIPAGWFNTPLGSWVLNQPDGARLWLPSNDHPSDKATWTFRITVPSGSSAVANGRLVGTTSTPAGDTWEWREDEPMPTYLVLLATGDYEVVESTTPDGLPLVNVALADDLDRVRPFFDGIAAQIDFFDDLFGPYPLDRYGLAIIDSIPGLAMETQGRSFFSRADMRSFDGYLEQLLLAHEIAHQWFGNAVSPASWDDIWLNESFATYAQWLWLEHLGFTTVADEAEFARETRAQLGGPPTGDPTVDELFGYNSYDGGAVVLHALRLTVGDEAFFEVLRRWVVENEGTSRTTDDFVALAEEVSGSTLDAFLATWLFASDLPETFPVPA</sequence>
<dbReference type="InterPro" id="IPR050344">
    <property type="entry name" value="Peptidase_M1_aminopeptidases"/>
</dbReference>
<feature type="region of interest" description="Disordered" evidence="9">
    <location>
        <begin position="31"/>
        <end position="107"/>
    </location>
</feature>
<dbReference type="GO" id="GO:0016020">
    <property type="term" value="C:membrane"/>
    <property type="evidence" value="ECO:0007669"/>
    <property type="project" value="TreeGrafter"/>
</dbReference>
<dbReference type="GO" id="GO:0043171">
    <property type="term" value="P:peptide catabolic process"/>
    <property type="evidence" value="ECO:0007669"/>
    <property type="project" value="TreeGrafter"/>
</dbReference>
<evidence type="ECO:0000256" key="4">
    <source>
        <dbReference type="ARBA" id="ARBA00022670"/>
    </source>
</evidence>
<reference evidence="12" key="1">
    <citation type="submission" date="2020-05" db="EMBL/GenBank/DDBJ databases">
        <authorList>
            <person name="Chiriac C."/>
            <person name="Salcher M."/>
            <person name="Ghai R."/>
            <person name="Kavagutti S V."/>
        </authorList>
    </citation>
    <scope>NUCLEOTIDE SEQUENCE</scope>
</reference>
<evidence type="ECO:0000256" key="2">
    <source>
        <dbReference type="ARBA" id="ARBA00010136"/>
    </source>
</evidence>
<comment type="cofactor">
    <cofactor evidence="1">
        <name>Zn(2+)</name>
        <dbReference type="ChEBI" id="CHEBI:29105"/>
    </cofactor>
</comment>